<dbReference type="InterPro" id="IPR018247">
    <property type="entry name" value="EF_Hand_1_Ca_BS"/>
</dbReference>
<feature type="compositionally biased region" description="Basic residues" evidence="5">
    <location>
        <begin position="108"/>
        <end position="117"/>
    </location>
</feature>
<comment type="subcellular location">
    <subcellularLocation>
        <location evidence="1">Secreted</location>
    </subcellularLocation>
</comment>
<proteinExistence type="predicted"/>
<keyword evidence="2" id="KW-0964">Secreted</keyword>
<evidence type="ECO:0000259" key="7">
    <source>
        <dbReference type="PROSITE" id="PS50222"/>
    </source>
</evidence>
<keyword evidence="6" id="KW-0732">Signal</keyword>
<feature type="chain" id="PRO_5019549042" evidence="6">
    <location>
        <begin position="23"/>
        <end position="189"/>
    </location>
</feature>
<dbReference type="Proteomes" id="UP000285123">
    <property type="component" value="Unassembled WGS sequence"/>
</dbReference>
<evidence type="ECO:0000256" key="4">
    <source>
        <dbReference type="ARBA" id="ARBA00023180"/>
    </source>
</evidence>
<keyword evidence="4" id="KW-0325">Glycoprotein</keyword>
<evidence type="ECO:0000256" key="1">
    <source>
        <dbReference type="ARBA" id="ARBA00004613"/>
    </source>
</evidence>
<feature type="compositionally biased region" description="Basic and acidic residues" evidence="5">
    <location>
        <begin position="118"/>
        <end position="157"/>
    </location>
</feature>
<dbReference type="EMBL" id="AYKF01000109">
    <property type="protein sequence ID" value="ROO25830.1"/>
    <property type="molecule type" value="Genomic_DNA"/>
</dbReference>
<sequence>MKNRVLLTAITAGLLGTSMAHAHGDRDPGKMFDALDANDNGQLSQEELSNMHEAMAKLRFQSADSNDDGKIDRDEFMAKAEQRAERMFERMDDNDDGTLDADEAQPHHGGKHHKSGKHHDGDKPHHDKSEDKDKGEHRKDGHGDRKGKHAEKMLERMDSDDDGSVSRDEWNDAMERAHERHDDKKTDDQ</sequence>
<reference evidence="8 9" key="1">
    <citation type="submission" date="2013-10" db="EMBL/GenBank/DDBJ databases">
        <title>Salinisphaera halophila YIM 95161 Genome Sequencing.</title>
        <authorList>
            <person name="Lai Q."/>
            <person name="Li C."/>
            <person name="Shao Z."/>
        </authorList>
    </citation>
    <scope>NUCLEOTIDE SEQUENCE [LARGE SCALE GENOMIC DNA]</scope>
    <source>
        <strain evidence="8 9">YIM 95161</strain>
    </source>
</reference>
<dbReference type="GO" id="GO:0005509">
    <property type="term" value="F:calcium ion binding"/>
    <property type="evidence" value="ECO:0007669"/>
    <property type="project" value="InterPro"/>
</dbReference>
<dbReference type="InterPro" id="IPR019577">
    <property type="entry name" value="SPARC/Testican_Ca-bd-dom"/>
</dbReference>
<protein>
    <submittedName>
        <fullName evidence="8">Calcium-binding protein</fullName>
    </submittedName>
</protein>
<name>A0A423PJQ1_9GAMM</name>
<dbReference type="Pfam" id="PF10591">
    <property type="entry name" value="SPARC_Ca_bdg"/>
    <property type="match status" value="1"/>
</dbReference>
<feature type="compositionally biased region" description="Basic and acidic residues" evidence="5">
    <location>
        <begin position="164"/>
        <end position="189"/>
    </location>
</feature>
<dbReference type="Pfam" id="PF13202">
    <property type="entry name" value="EF-hand_5"/>
    <property type="match status" value="2"/>
</dbReference>
<dbReference type="Gene3D" id="1.10.238.10">
    <property type="entry name" value="EF-hand"/>
    <property type="match status" value="2"/>
</dbReference>
<evidence type="ECO:0000313" key="9">
    <source>
        <dbReference type="Proteomes" id="UP000285123"/>
    </source>
</evidence>
<feature type="domain" description="EF-hand" evidence="7">
    <location>
        <begin position="145"/>
        <end position="180"/>
    </location>
</feature>
<dbReference type="RefSeq" id="WP_123591955.1">
    <property type="nucleotide sequence ID" value="NZ_AYKF01000109.1"/>
</dbReference>
<feature type="region of interest" description="Disordered" evidence="5">
    <location>
        <begin position="59"/>
        <end position="189"/>
    </location>
</feature>
<dbReference type="PROSITE" id="PS50222">
    <property type="entry name" value="EF_HAND_2"/>
    <property type="match status" value="2"/>
</dbReference>
<evidence type="ECO:0000256" key="6">
    <source>
        <dbReference type="SAM" id="SignalP"/>
    </source>
</evidence>
<evidence type="ECO:0000256" key="3">
    <source>
        <dbReference type="ARBA" id="ARBA00023157"/>
    </source>
</evidence>
<dbReference type="PROSITE" id="PS00018">
    <property type="entry name" value="EF_HAND_1"/>
    <property type="match status" value="2"/>
</dbReference>
<organism evidence="8 9">
    <name type="scientific">Salinisphaera orenii YIM 95161</name>
    <dbReference type="NCBI Taxonomy" id="1051139"/>
    <lineage>
        <taxon>Bacteria</taxon>
        <taxon>Pseudomonadati</taxon>
        <taxon>Pseudomonadota</taxon>
        <taxon>Gammaproteobacteria</taxon>
        <taxon>Salinisphaerales</taxon>
        <taxon>Salinisphaeraceae</taxon>
        <taxon>Salinisphaera</taxon>
    </lineage>
</organism>
<dbReference type="InterPro" id="IPR002048">
    <property type="entry name" value="EF_hand_dom"/>
</dbReference>
<evidence type="ECO:0000313" key="8">
    <source>
        <dbReference type="EMBL" id="ROO25830.1"/>
    </source>
</evidence>
<feature type="compositionally biased region" description="Acidic residues" evidence="5">
    <location>
        <begin position="92"/>
        <end position="103"/>
    </location>
</feature>
<accession>A0A423PJQ1</accession>
<dbReference type="InterPro" id="IPR011992">
    <property type="entry name" value="EF-hand-dom_pair"/>
</dbReference>
<feature type="domain" description="EF-hand" evidence="7">
    <location>
        <begin position="51"/>
        <end position="86"/>
    </location>
</feature>
<evidence type="ECO:0000256" key="5">
    <source>
        <dbReference type="SAM" id="MobiDB-lite"/>
    </source>
</evidence>
<gene>
    <name evidence="8" type="ORF">SAHL_13630</name>
</gene>
<dbReference type="SUPFAM" id="SSF47473">
    <property type="entry name" value="EF-hand"/>
    <property type="match status" value="1"/>
</dbReference>
<dbReference type="AlphaFoldDB" id="A0A423PJQ1"/>
<dbReference type="OrthoDB" id="6058042at2"/>
<comment type="caution">
    <text evidence="8">The sequence shown here is derived from an EMBL/GenBank/DDBJ whole genome shotgun (WGS) entry which is preliminary data.</text>
</comment>
<dbReference type="SMART" id="SM00054">
    <property type="entry name" value="EFh"/>
    <property type="match status" value="3"/>
</dbReference>
<keyword evidence="3" id="KW-1015">Disulfide bond</keyword>
<feature type="signal peptide" evidence="6">
    <location>
        <begin position="1"/>
        <end position="22"/>
    </location>
</feature>
<evidence type="ECO:0000256" key="2">
    <source>
        <dbReference type="ARBA" id="ARBA00022525"/>
    </source>
</evidence>
<feature type="compositionally biased region" description="Basic and acidic residues" evidence="5">
    <location>
        <begin position="67"/>
        <end position="91"/>
    </location>
</feature>